<feature type="binding site" evidence="10">
    <location>
        <position position="308"/>
    </location>
    <ligand>
        <name>Mn(2+)</name>
        <dbReference type="ChEBI" id="CHEBI:29035"/>
    </ligand>
</feature>
<feature type="transmembrane region" description="Helical" evidence="12">
    <location>
        <begin position="12"/>
        <end position="31"/>
    </location>
</feature>
<feature type="transmembrane region" description="Helical" evidence="12">
    <location>
        <begin position="79"/>
        <end position="99"/>
    </location>
</feature>
<sequence>MQRIGMTIKKWWPDFNSTVGFFILSVFLVTLKTYWAYQVEFSLGAKGLLQQFLLILNPIPTAIILLGIALYFRGRLAYWLMLLINLIQTLWLFANVLYYREFTDFISLNIMKAGGSVQNNLSKAIGGIVQPIDFIVFVDIIVLVILLSFKIIKVDKTAVQKRFAMLVTAFGFVMMLTVFGIASGDRSGLLTRTFDNNYIVKYLGLNEYAAYNVVKTREQSNEVKKAKPADLDKIKKFVNENRTLDNAVTFGKAKGKNVIIFHLESFQQFMLDYRWDGQEVTPNLNAFYHDQNTTAFDNFYNEVGQGKTADAELMLETSLFGTSSGSVMSNYGTSNTFQAMPALLAQEGGYTSAAFHGDVPSFWNRDNTYKNWGYDYFFSKSYYKDADNPEYNVGYGMKDKIFLKDSAAYMEKLPQPFYSKVITVTNHYPYDLDKQNISINKTDTDDKTVDGYVQTARYLDQAFGEFEQYLKDSGLWDKSMIVLYGDHYGISENHKSAIAKLIGKKNVSATDLVNWQKVPFMIRVPGMQGGINHTYGGEIDVMPTLLDLLGIKDDAMIQFGSDMFSAQYKQIVPFRNGDWVSSEYMKIGSNYYVTSTGTKINPKMDPRAESAVKAANAYVEKSLAYSDKVIQGNLLRFANASEIPEKKDKSLSYKKSVGLAKLKKVQGLGTSVASQNDGKLTNYNTDAPELGGPKQTIQTGEENTNSNQIASPDSILSGHGSERNK</sequence>
<comment type="subcellular location">
    <subcellularLocation>
        <location evidence="1">Cell membrane</location>
        <topology evidence="1">Multi-pass membrane protein</topology>
    </subcellularLocation>
</comment>
<keyword evidence="15" id="KW-1185">Reference proteome</keyword>
<evidence type="ECO:0000256" key="3">
    <source>
        <dbReference type="ARBA" id="ARBA00009983"/>
    </source>
</evidence>
<protein>
    <submittedName>
        <fullName evidence="14">LTA synthase family protein</fullName>
    </submittedName>
</protein>
<dbReference type="KEGG" id="wdi:H9L19_05460"/>
<dbReference type="PIRSF" id="PIRSF005091">
    <property type="entry name" value="Mmb_sulf_HI1246"/>
    <property type="match status" value="1"/>
</dbReference>
<dbReference type="InterPro" id="IPR000917">
    <property type="entry name" value="Sulfatase_N"/>
</dbReference>
<dbReference type="GO" id="GO:0046872">
    <property type="term" value="F:metal ion binding"/>
    <property type="evidence" value="ECO:0007669"/>
    <property type="project" value="UniProtKB-KW"/>
</dbReference>
<feature type="transmembrane region" description="Helical" evidence="12">
    <location>
        <begin position="51"/>
        <end position="72"/>
    </location>
</feature>
<keyword evidence="7 12" id="KW-0472">Membrane</keyword>
<evidence type="ECO:0000256" key="6">
    <source>
        <dbReference type="ARBA" id="ARBA00022989"/>
    </source>
</evidence>
<dbReference type="AlphaFoldDB" id="A0A7G9T428"/>
<feature type="active site" evidence="8">
    <location>
        <position position="308"/>
    </location>
</feature>
<evidence type="ECO:0000313" key="14">
    <source>
        <dbReference type="EMBL" id="QNN74853.1"/>
    </source>
</evidence>
<dbReference type="SUPFAM" id="SSF53649">
    <property type="entry name" value="Alkaline phosphatase-like"/>
    <property type="match status" value="1"/>
</dbReference>
<keyword evidence="5 12" id="KW-0812">Transmembrane</keyword>
<dbReference type="Gene3D" id="3.40.720.10">
    <property type="entry name" value="Alkaline Phosphatase, subunit A"/>
    <property type="match status" value="1"/>
</dbReference>
<comment type="pathway">
    <text evidence="2">Cell wall biogenesis; lipoteichoic acid biosynthesis.</text>
</comment>
<dbReference type="InterPro" id="IPR012160">
    <property type="entry name" value="LtaS-like"/>
</dbReference>
<evidence type="ECO:0000259" key="13">
    <source>
        <dbReference type="Pfam" id="PF00884"/>
    </source>
</evidence>
<evidence type="ECO:0000256" key="10">
    <source>
        <dbReference type="PIRSR" id="PIRSR005091-3"/>
    </source>
</evidence>
<name>A0A7G9T428_9LACO</name>
<dbReference type="Proteomes" id="UP000515800">
    <property type="component" value="Chromosome"/>
</dbReference>
<feature type="compositionally biased region" description="Polar residues" evidence="11">
    <location>
        <begin position="695"/>
        <end position="711"/>
    </location>
</feature>
<comment type="similarity">
    <text evidence="3">Belongs to the LTA synthase family.</text>
</comment>
<reference evidence="14 15" key="1">
    <citation type="submission" date="2020-08" db="EMBL/GenBank/DDBJ databases">
        <title>Genome sequence of Weissella diestrammenae KACC 16890T.</title>
        <authorList>
            <person name="Hyun D.-W."/>
            <person name="Bae J.-W."/>
        </authorList>
    </citation>
    <scope>NUCLEOTIDE SEQUENCE [LARGE SCALE GENOMIC DNA]</scope>
    <source>
        <strain evidence="14 15">KACC 16890</strain>
    </source>
</reference>
<evidence type="ECO:0000256" key="9">
    <source>
        <dbReference type="PIRSR" id="PIRSR005091-2"/>
    </source>
</evidence>
<evidence type="ECO:0000256" key="4">
    <source>
        <dbReference type="ARBA" id="ARBA00022475"/>
    </source>
</evidence>
<evidence type="ECO:0000313" key="15">
    <source>
        <dbReference type="Proteomes" id="UP000515800"/>
    </source>
</evidence>
<feature type="binding site" evidence="10">
    <location>
        <position position="487"/>
    </location>
    <ligand>
        <name>Mn(2+)</name>
        <dbReference type="ChEBI" id="CHEBI:29035"/>
    </ligand>
</feature>
<dbReference type="RefSeq" id="WP_187528688.1">
    <property type="nucleotide sequence ID" value="NZ_CP060724.1"/>
</dbReference>
<evidence type="ECO:0000256" key="2">
    <source>
        <dbReference type="ARBA" id="ARBA00004936"/>
    </source>
</evidence>
<dbReference type="CDD" id="cd16015">
    <property type="entry name" value="LTA_synthase"/>
    <property type="match status" value="1"/>
</dbReference>
<dbReference type="InterPro" id="IPR017850">
    <property type="entry name" value="Alkaline_phosphatase_core_sf"/>
</dbReference>
<feature type="region of interest" description="Disordered" evidence="11">
    <location>
        <begin position="673"/>
        <end position="725"/>
    </location>
</feature>
<feature type="compositionally biased region" description="Polar residues" evidence="11">
    <location>
        <begin position="673"/>
        <end position="685"/>
    </location>
</feature>
<evidence type="ECO:0000256" key="5">
    <source>
        <dbReference type="ARBA" id="ARBA00022692"/>
    </source>
</evidence>
<accession>A0A7G9T428</accession>
<dbReference type="EMBL" id="CP060724">
    <property type="protein sequence ID" value="QNN74853.1"/>
    <property type="molecule type" value="Genomic_DNA"/>
</dbReference>
<evidence type="ECO:0000256" key="11">
    <source>
        <dbReference type="SAM" id="MobiDB-lite"/>
    </source>
</evidence>
<feature type="binding site" evidence="10">
    <location>
        <position position="486"/>
    </location>
    <ligand>
        <name>Mn(2+)</name>
        <dbReference type="ChEBI" id="CHEBI:29035"/>
    </ligand>
</feature>
<evidence type="ECO:0000256" key="7">
    <source>
        <dbReference type="ARBA" id="ARBA00023136"/>
    </source>
</evidence>
<keyword evidence="4" id="KW-1003">Cell membrane</keyword>
<dbReference type="PANTHER" id="PTHR47371">
    <property type="entry name" value="LIPOTEICHOIC ACID SYNTHASE"/>
    <property type="match status" value="1"/>
</dbReference>
<feature type="transmembrane region" description="Helical" evidence="12">
    <location>
        <begin position="128"/>
        <end position="151"/>
    </location>
</feature>
<feature type="binding site" evidence="10">
    <location>
        <position position="264"/>
    </location>
    <ligand>
        <name>Mn(2+)</name>
        <dbReference type="ChEBI" id="CHEBI:29035"/>
    </ligand>
</feature>
<keyword evidence="9" id="KW-0464">Manganese</keyword>
<proteinExistence type="inferred from homology"/>
<evidence type="ECO:0000256" key="1">
    <source>
        <dbReference type="ARBA" id="ARBA00004651"/>
    </source>
</evidence>
<dbReference type="InterPro" id="IPR050448">
    <property type="entry name" value="OpgB/LTA_synthase_biosynth"/>
</dbReference>
<feature type="domain" description="Sulfatase N-terminal" evidence="13">
    <location>
        <begin position="256"/>
        <end position="551"/>
    </location>
</feature>
<feature type="binding site" evidence="9">
    <location>
        <position position="427"/>
    </location>
    <ligand>
        <name>substrate</name>
    </ligand>
</feature>
<dbReference type="Gene3D" id="3.30.1120.170">
    <property type="match status" value="1"/>
</dbReference>
<gene>
    <name evidence="14" type="ORF">H9L19_05460</name>
</gene>
<keyword evidence="6 12" id="KW-1133">Transmembrane helix</keyword>
<dbReference type="PANTHER" id="PTHR47371:SF3">
    <property type="entry name" value="PHOSPHOGLYCEROL TRANSFERASE I"/>
    <property type="match status" value="1"/>
</dbReference>
<evidence type="ECO:0000256" key="12">
    <source>
        <dbReference type="SAM" id="Phobius"/>
    </source>
</evidence>
<keyword evidence="9" id="KW-0479">Metal-binding</keyword>
<evidence type="ECO:0000256" key="8">
    <source>
        <dbReference type="PIRSR" id="PIRSR005091-1"/>
    </source>
</evidence>
<organism evidence="14 15">
    <name type="scientific">Weissella diestrammenae</name>
    <dbReference type="NCBI Taxonomy" id="1162633"/>
    <lineage>
        <taxon>Bacteria</taxon>
        <taxon>Bacillati</taxon>
        <taxon>Bacillota</taxon>
        <taxon>Bacilli</taxon>
        <taxon>Lactobacillales</taxon>
        <taxon>Lactobacillaceae</taxon>
        <taxon>Weissella</taxon>
    </lineage>
</organism>
<dbReference type="Pfam" id="PF00884">
    <property type="entry name" value="Sulfatase"/>
    <property type="match status" value="1"/>
</dbReference>
<dbReference type="GO" id="GO:0005886">
    <property type="term" value="C:plasma membrane"/>
    <property type="evidence" value="ECO:0007669"/>
    <property type="project" value="UniProtKB-SubCell"/>
</dbReference>
<feature type="transmembrane region" description="Helical" evidence="12">
    <location>
        <begin position="163"/>
        <end position="182"/>
    </location>
</feature>